<dbReference type="PANTHER" id="PTHR24100:SF151">
    <property type="entry name" value="ICOS LIGAND"/>
    <property type="match status" value="1"/>
</dbReference>
<evidence type="ECO:0000256" key="3">
    <source>
        <dbReference type="ARBA" id="ARBA00023136"/>
    </source>
</evidence>
<evidence type="ECO:0000256" key="4">
    <source>
        <dbReference type="ARBA" id="ARBA00023157"/>
    </source>
</evidence>
<dbReference type="GO" id="GO:0050852">
    <property type="term" value="P:T cell receptor signaling pathway"/>
    <property type="evidence" value="ECO:0007669"/>
    <property type="project" value="TreeGrafter"/>
</dbReference>
<evidence type="ECO:0000256" key="5">
    <source>
        <dbReference type="ARBA" id="ARBA00023180"/>
    </source>
</evidence>
<evidence type="ECO:0000259" key="7">
    <source>
        <dbReference type="PROSITE" id="PS50835"/>
    </source>
</evidence>
<keyword evidence="3" id="KW-0472">Membrane</keyword>
<proteinExistence type="predicted"/>
<comment type="subcellular location">
    <subcellularLocation>
        <location evidence="1">Membrane</location>
    </subcellularLocation>
</comment>
<keyword evidence="6" id="KW-0393">Immunoglobulin domain</keyword>
<keyword evidence="2" id="KW-0732">Signal</keyword>
<dbReference type="Proteomes" id="UP000261520">
    <property type="component" value="Unplaced"/>
</dbReference>
<sequence length="263" mass="29773">MCLLVVTQQFTGLSFQAFIYFKFVWLINLYDSFAQTWWISIVTANLKNVPSLTLYTNLRQALIGSSLPIMAIVGDDVILPCFLQPPRNAAALTFEWTRPDLQPRFVFVWRQNEIRDIKNPQFVNRAFLFQDELKHGNISLKLTNVKPKDSGVYRCFIPALEKETSIKLTVGSSSPVVVSVAVVDVWGPRVVLHCASGGWSPEPELWWLDSEGRLLSVERSVSVSDGVYEVSSRVTVKQSGTFNCTVTQIDKEQELHVFVLNNE</sequence>
<dbReference type="InterPro" id="IPR003599">
    <property type="entry name" value="Ig_sub"/>
</dbReference>
<evidence type="ECO:0000256" key="6">
    <source>
        <dbReference type="ARBA" id="ARBA00023319"/>
    </source>
</evidence>
<feature type="domain" description="Ig-like" evidence="7">
    <location>
        <begin position="175"/>
        <end position="256"/>
    </location>
</feature>
<feature type="domain" description="Ig-like" evidence="7">
    <location>
        <begin position="50"/>
        <end position="165"/>
    </location>
</feature>
<evidence type="ECO:0000256" key="1">
    <source>
        <dbReference type="ARBA" id="ARBA00004370"/>
    </source>
</evidence>
<organism evidence="8 9">
    <name type="scientific">Periophthalmus magnuspinnatus</name>
    <dbReference type="NCBI Taxonomy" id="409849"/>
    <lineage>
        <taxon>Eukaryota</taxon>
        <taxon>Metazoa</taxon>
        <taxon>Chordata</taxon>
        <taxon>Craniata</taxon>
        <taxon>Vertebrata</taxon>
        <taxon>Euteleostomi</taxon>
        <taxon>Actinopterygii</taxon>
        <taxon>Neopterygii</taxon>
        <taxon>Teleostei</taxon>
        <taxon>Neoteleostei</taxon>
        <taxon>Acanthomorphata</taxon>
        <taxon>Gobiaria</taxon>
        <taxon>Gobiiformes</taxon>
        <taxon>Gobioidei</taxon>
        <taxon>Gobiidae</taxon>
        <taxon>Oxudercinae</taxon>
        <taxon>Periophthalmus</taxon>
    </lineage>
</organism>
<dbReference type="InterPro" id="IPR013783">
    <property type="entry name" value="Ig-like_fold"/>
</dbReference>
<dbReference type="GO" id="GO:0001817">
    <property type="term" value="P:regulation of cytokine production"/>
    <property type="evidence" value="ECO:0007669"/>
    <property type="project" value="TreeGrafter"/>
</dbReference>
<protein>
    <recommendedName>
        <fullName evidence="7">Ig-like domain-containing protein</fullName>
    </recommendedName>
</protein>
<dbReference type="STRING" id="409849.ENSPMGP00000019566"/>
<evidence type="ECO:0000313" key="8">
    <source>
        <dbReference type="Ensembl" id="ENSPMGP00000019566.1"/>
    </source>
</evidence>
<evidence type="ECO:0000256" key="2">
    <source>
        <dbReference type="ARBA" id="ARBA00022729"/>
    </source>
</evidence>
<dbReference type="GO" id="GO:1903037">
    <property type="term" value="P:regulation of leukocyte cell-cell adhesion"/>
    <property type="evidence" value="ECO:0007669"/>
    <property type="project" value="UniProtKB-ARBA"/>
</dbReference>
<dbReference type="InterPro" id="IPR013106">
    <property type="entry name" value="Ig_V-set"/>
</dbReference>
<keyword evidence="9" id="KW-1185">Reference proteome</keyword>
<keyword evidence="5" id="KW-0325">Glycoprotein</keyword>
<dbReference type="InterPro" id="IPR050504">
    <property type="entry name" value="IgSF_BTN/MOG"/>
</dbReference>
<accession>A0A3B4ATA1</accession>
<reference evidence="8" key="2">
    <citation type="submission" date="2025-09" db="UniProtKB">
        <authorList>
            <consortium name="Ensembl"/>
        </authorList>
    </citation>
    <scope>IDENTIFICATION</scope>
</reference>
<dbReference type="InterPro" id="IPR036179">
    <property type="entry name" value="Ig-like_dom_sf"/>
</dbReference>
<dbReference type="GO" id="GO:0050863">
    <property type="term" value="P:regulation of T cell activation"/>
    <property type="evidence" value="ECO:0007669"/>
    <property type="project" value="UniProtKB-ARBA"/>
</dbReference>
<evidence type="ECO:0000313" key="9">
    <source>
        <dbReference type="Proteomes" id="UP000261520"/>
    </source>
</evidence>
<dbReference type="Pfam" id="PF22705">
    <property type="entry name" value="C2-set_3"/>
    <property type="match status" value="1"/>
</dbReference>
<dbReference type="SUPFAM" id="SSF48726">
    <property type="entry name" value="Immunoglobulin"/>
    <property type="match status" value="2"/>
</dbReference>
<dbReference type="Gene3D" id="2.60.40.10">
    <property type="entry name" value="Immunoglobulins"/>
    <property type="match status" value="2"/>
</dbReference>
<dbReference type="PROSITE" id="PS50835">
    <property type="entry name" value="IG_LIKE"/>
    <property type="match status" value="2"/>
</dbReference>
<reference evidence="8" key="1">
    <citation type="submission" date="2025-08" db="UniProtKB">
        <authorList>
            <consortium name="Ensembl"/>
        </authorList>
    </citation>
    <scope>IDENTIFICATION</scope>
</reference>
<dbReference type="Pfam" id="PF07686">
    <property type="entry name" value="V-set"/>
    <property type="match status" value="1"/>
</dbReference>
<dbReference type="GO" id="GO:0009897">
    <property type="term" value="C:external side of plasma membrane"/>
    <property type="evidence" value="ECO:0007669"/>
    <property type="project" value="TreeGrafter"/>
</dbReference>
<dbReference type="InterPro" id="IPR007110">
    <property type="entry name" value="Ig-like_dom"/>
</dbReference>
<dbReference type="PANTHER" id="PTHR24100">
    <property type="entry name" value="BUTYROPHILIN"/>
    <property type="match status" value="1"/>
</dbReference>
<keyword evidence="4" id="KW-1015">Disulfide bond</keyword>
<dbReference type="AlphaFoldDB" id="A0A3B4ATA1"/>
<dbReference type="FunFam" id="2.60.40.10:FF:000142">
    <property type="entry name" value="V-set domain-containing T-cell activation inhibitor 1"/>
    <property type="match status" value="1"/>
</dbReference>
<dbReference type="InterPro" id="IPR053896">
    <property type="entry name" value="BTN3A2-like_Ig-C"/>
</dbReference>
<name>A0A3B4ATA1_9GOBI</name>
<dbReference type="Ensembl" id="ENSPMGT00000020854.1">
    <property type="protein sequence ID" value="ENSPMGP00000019566.1"/>
    <property type="gene ID" value="ENSPMGG00000015882.1"/>
</dbReference>
<dbReference type="SMART" id="SM00409">
    <property type="entry name" value="IG"/>
    <property type="match status" value="2"/>
</dbReference>
<dbReference type="GO" id="GO:0005102">
    <property type="term" value="F:signaling receptor binding"/>
    <property type="evidence" value="ECO:0007669"/>
    <property type="project" value="TreeGrafter"/>
</dbReference>